<evidence type="ECO:0000256" key="6">
    <source>
        <dbReference type="ARBA" id="ARBA00022842"/>
    </source>
</evidence>
<evidence type="ECO:0000313" key="11">
    <source>
        <dbReference type="Proteomes" id="UP000260351"/>
    </source>
</evidence>
<keyword evidence="11" id="KW-1185">Reference proteome</keyword>
<organism evidence="10 11">
    <name type="scientific">Wenzhouxiangella sediminis</name>
    <dbReference type="NCBI Taxonomy" id="1792836"/>
    <lineage>
        <taxon>Bacteria</taxon>
        <taxon>Pseudomonadati</taxon>
        <taxon>Pseudomonadota</taxon>
        <taxon>Gammaproteobacteria</taxon>
        <taxon>Chromatiales</taxon>
        <taxon>Wenzhouxiangellaceae</taxon>
        <taxon>Wenzhouxiangella</taxon>
    </lineage>
</organism>
<evidence type="ECO:0000256" key="3">
    <source>
        <dbReference type="ARBA" id="ARBA00022679"/>
    </source>
</evidence>
<dbReference type="RefSeq" id="WP_116650558.1">
    <property type="nucleotide sequence ID" value="NZ_QUZK01000034.1"/>
</dbReference>
<dbReference type="Gene3D" id="3.40.50.460">
    <property type="entry name" value="Phosphofructokinase domain"/>
    <property type="match status" value="1"/>
</dbReference>
<dbReference type="EMBL" id="QUZK01000034">
    <property type="protein sequence ID" value="RFF30615.1"/>
    <property type="molecule type" value="Genomic_DNA"/>
</dbReference>
<gene>
    <name evidence="8" type="primary">pfp</name>
    <name evidence="10" type="ORF">DZC52_07755</name>
</gene>
<evidence type="ECO:0000256" key="5">
    <source>
        <dbReference type="ARBA" id="ARBA00022777"/>
    </source>
</evidence>
<comment type="similarity">
    <text evidence="8">Belongs to the phosphofructokinase type A (PFKA) family. PPi-dependent PFK group II subfamily. Clade 'B2' sub-subfamily.</text>
</comment>
<evidence type="ECO:0000256" key="7">
    <source>
        <dbReference type="ARBA" id="ARBA00048072"/>
    </source>
</evidence>
<dbReference type="PANTHER" id="PTHR45770">
    <property type="entry name" value="ATP-DEPENDENT 6-PHOSPHOFRUCTOKINASE 1"/>
    <property type="match status" value="1"/>
</dbReference>
<dbReference type="InterPro" id="IPR022953">
    <property type="entry name" value="ATP_PFK"/>
</dbReference>
<dbReference type="InterPro" id="IPR035966">
    <property type="entry name" value="PKF_sf"/>
</dbReference>
<comment type="activity regulation">
    <text evidence="8">Non-allosteric.</text>
</comment>
<comment type="subunit">
    <text evidence="8">Homodimer.</text>
</comment>
<dbReference type="GO" id="GO:0005737">
    <property type="term" value="C:cytoplasm"/>
    <property type="evidence" value="ECO:0007669"/>
    <property type="project" value="UniProtKB-SubCell"/>
</dbReference>
<dbReference type="InterPro" id="IPR011404">
    <property type="entry name" value="PPi-PFK"/>
</dbReference>
<dbReference type="InterPro" id="IPR050929">
    <property type="entry name" value="PFKA"/>
</dbReference>
<accession>A0A3E1K934</accession>
<dbReference type="InterPro" id="IPR000023">
    <property type="entry name" value="Phosphofructokinase_dom"/>
</dbReference>
<dbReference type="PRINTS" id="PR00476">
    <property type="entry name" value="PHFRCTKINASE"/>
</dbReference>
<evidence type="ECO:0000256" key="4">
    <source>
        <dbReference type="ARBA" id="ARBA00022723"/>
    </source>
</evidence>
<dbReference type="AlphaFoldDB" id="A0A3E1K934"/>
<evidence type="ECO:0000259" key="9">
    <source>
        <dbReference type="Pfam" id="PF00365"/>
    </source>
</evidence>
<feature type="site" description="Important for catalytic activity; stabilizes the transition state when the phosphoryl donor is PPi" evidence="8">
    <location>
        <position position="141"/>
    </location>
</feature>
<feature type="binding site" evidence="8">
    <location>
        <begin position="142"/>
        <end position="144"/>
    </location>
    <ligand>
        <name>substrate</name>
    </ligand>
</feature>
<proteinExistence type="inferred from homology"/>
<dbReference type="NCBIfam" id="NF010675">
    <property type="entry name" value="PRK14072.1"/>
    <property type="match status" value="1"/>
</dbReference>
<dbReference type="GO" id="GO:0047334">
    <property type="term" value="F:diphosphate-fructose-6-phosphate 1-phosphotransferase activity"/>
    <property type="evidence" value="ECO:0007669"/>
    <property type="project" value="UniProtKB-EC"/>
</dbReference>
<comment type="pathway">
    <text evidence="8">Carbohydrate degradation; glycolysis; D-glyceraldehyde 3-phosphate and glycerone phosphate from D-glucose: step 3/4.</text>
</comment>
<comment type="subcellular location">
    <subcellularLocation>
        <location evidence="8">Cytoplasm</location>
    </subcellularLocation>
</comment>
<feature type="binding site" evidence="8">
    <location>
        <begin position="297"/>
        <end position="300"/>
    </location>
    <ligand>
        <name>substrate</name>
    </ligand>
</feature>
<protein>
    <recommendedName>
        <fullName evidence="8">Pyrophosphate--fructose 6-phosphate 1-phosphotransferase</fullName>
        <ecNumber evidence="8">2.7.1.90</ecNumber>
    </recommendedName>
    <alternativeName>
        <fullName evidence="8">6-phosphofructokinase, pyrophosphate dependent</fullName>
    </alternativeName>
    <alternativeName>
        <fullName evidence="8">PPi-dependent phosphofructokinase</fullName>
        <shortName evidence="8">PPi-PFK</shortName>
    </alternativeName>
    <alternativeName>
        <fullName evidence="8">Pyrophosphate-dependent 6-phosphofructose-1-kinase</fullName>
    </alternativeName>
</protein>
<dbReference type="GO" id="GO:0003872">
    <property type="term" value="F:6-phosphofructokinase activity"/>
    <property type="evidence" value="ECO:0007669"/>
    <property type="project" value="UniProtKB-UniRule"/>
</dbReference>
<feature type="site" description="Important for catalytic activity and substrate specificity; stabilizes the transition state when the phosphoryl donor is PPi; prevents ATP from binding by mimicking the alpha-phosphate group of ATP" evidence="8">
    <location>
        <position position="115"/>
    </location>
</feature>
<keyword evidence="5 8" id="KW-0418">Kinase</keyword>
<keyword evidence="8" id="KW-0963">Cytoplasm</keyword>
<evidence type="ECO:0000256" key="2">
    <source>
        <dbReference type="ARBA" id="ARBA00003138"/>
    </source>
</evidence>
<feature type="domain" description="Phosphofructokinase" evidence="9">
    <location>
        <begin position="5"/>
        <end position="324"/>
    </location>
</feature>
<feature type="binding site" evidence="8">
    <location>
        <position position="247"/>
    </location>
    <ligand>
        <name>substrate</name>
    </ligand>
</feature>
<name>A0A3E1K934_9GAMM</name>
<evidence type="ECO:0000256" key="8">
    <source>
        <dbReference type="HAMAP-Rule" id="MF_01978"/>
    </source>
</evidence>
<keyword evidence="3 8" id="KW-0808">Transferase</keyword>
<sequence length="420" mass="45550">MPGKNILYAQSGGVTPVINATAAAVIETARANRGRVGKVFAARDGIMGALEERLIDTDKLKKSEVAALHQTPGGAFGSCRYKLKSIEENQREYERLIEVFKAHDIGVFFYNGGNDSADTAWKVSQIGDKLGFHVQCIGIPKTIDNDLAVTDNCPGFGSVAKYVSVSILEASLDVMAMASSSTKVFIMEVMGRHAGWIAAAGGLACREKGDPPQVILFPEVPFDRDKFREKVRKSVETNGYCSVVVSEGARTPDGTFLADAGTTDAFGHKQLGGVAPVVAGMVKEDLGYKCHWAVCDYLQRSARHIASATDLEHARAVGKAAVELAIDGGSGVMPVIKRTSDQPYRWKIEAAPLSRIANHEKTLPKKFISADGFGITPSCRAYLDPLIRGEAYPAYRKDGLPDYVRPEFVYVDRKLEPFEV</sequence>
<dbReference type="HAMAP" id="MF_01978">
    <property type="entry name" value="Phosphofructokinase_II_B2"/>
    <property type="match status" value="1"/>
</dbReference>
<keyword evidence="8" id="KW-0324">Glycolysis</keyword>
<dbReference type="SUPFAM" id="SSF53784">
    <property type="entry name" value="Phosphofructokinase"/>
    <property type="match status" value="1"/>
</dbReference>
<dbReference type="EC" id="2.7.1.90" evidence="8"/>
<feature type="binding site" evidence="8">
    <location>
        <position position="13"/>
    </location>
    <ligand>
        <name>diphosphate</name>
        <dbReference type="ChEBI" id="CHEBI:33019"/>
    </ligand>
</feature>
<keyword evidence="4 8" id="KW-0479">Metal-binding</keyword>
<dbReference type="OrthoDB" id="9802503at2"/>
<comment type="caution">
    <text evidence="10">The sequence shown here is derived from an EMBL/GenBank/DDBJ whole genome shotgun (WGS) entry which is preliminary data.</text>
</comment>
<feature type="binding site" evidence="8">
    <location>
        <begin position="190"/>
        <end position="192"/>
    </location>
    <ligand>
        <name>substrate</name>
    </ligand>
</feature>
<evidence type="ECO:0000313" key="10">
    <source>
        <dbReference type="EMBL" id="RFF30615.1"/>
    </source>
</evidence>
<dbReference type="GO" id="GO:0046872">
    <property type="term" value="F:metal ion binding"/>
    <property type="evidence" value="ECO:0007669"/>
    <property type="project" value="UniProtKB-KW"/>
</dbReference>
<dbReference type="GO" id="GO:0006002">
    <property type="term" value="P:fructose 6-phosphate metabolic process"/>
    <property type="evidence" value="ECO:0007669"/>
    <property type="project" value="InterPro"/>
</dbReference>
<feature type="binding site" evidence="8">
    <location>
        <position position="114"/>
    </location>
    <ligand>
        <name>Mg(2+)</name>
        <dbReference type="ChEBI" id="CHEBI:18420"/>
        <note>catalytic</note>
    </ligand>
</feature>
<dbReference type="PIRSF" id="PIRSF036483">
    <property type="entry name" value="PFK_XF0274"/>
    <property type="match status" value="1"/>
</dbReference>
<dbReference type="UniPathway" id="UPA00109">
    <property type="reaction ID" value="UER00182"/>
</dbReference>
<feature type="active site" description="Proton acceptor" evidence="8">
    <location>
        <position position="144"/>
    </location>
</feature>
<dbReference type="Proteomes" id="UP000260351">
    <property type="component" value="Unassembled WGS sequence"/>
</dbReference>
<keyword evidence="6 8" id="KW-0460">Magnesium</keyword>
<comment type="function">
    <text evidence="2 8">Catalyzes the phosphorylation of D-fructose 6-phosphate, the first committing step of glycolysis. Uses inorganic phosphate (PPi) as phosphoryl donor instead of ATP like common ATP-dependent phosphofructokinases (ATP-PFKs), which renders the reaction reversible, and can thus function both in glycolysis and gluconeogenesis. Consistently, PPi-PFK can replace the enzymes of both the forward (ATP-PFK) and reverse (fructose-bisphosphatase (FBPase)) reactions.</text>
</comment>
<reference evidence="10 11" key="1">
    <citation type="submission" date="2018-08" db="EMBL/GenBank/DDBJ databases">
        <title>Wenzhouxiangella salilacus sp. nov., a novel bacterium isolated from a saline lake in Xinjiang Province, China.</title>
        <authorList>
            <person name="Han S."/>
        </authorList>
    </citation>
    <scope>NUCLEOTIDE SEQUENCE [LARGE SCALE GENOMIC DNA]</scope>
    <source>
        <strain evidence="10 11">XDB06</strain>
    </source>
</reference>
<dbReference type="Gene3D" id="3.40.50.450">
    <property type="match status" value="1"/>
</dbReference>
<evidence type="ECO:0000256" key="1">
    <source>
        <dbReference type="ARBA" id="ARBA00001946"/>
    </source>
</evidence>
<comment type="cofactor">
    <cofactor evidence="1 8">
        <name>Mg(2+)</name>
        <dbReference type="ChEBI" id="CHEBI:18420"/>
    </cofactor>
</comment>
<comment type="catalytic activity">
    <reaction evidence="7 8">
        <text>beta-D-fructose 6-phosphate + diphosphate = beta-D-fructose 1,6-bisphosphate + phosphate + H(+)</text>
        <dbReference type="Rhea" id="RHEA:13613"/>
        <dbReference type="ChEBI" id="CHEBI:15378"/>
        <dbReference type="ChEBI" id="CHEBI:32966"/>
        <dbReference type="ChEBI" id="CHEBI:33019"/>
        <dbReference type="ChEBI" id="CHEBI:43474"/>
        <dbReference type="ChEBI" id="CHEBI:57634"/>
        <dbReference type="EC" id="2.7.1.90"/>
    </reaction>
</comment>
<dbReference type="Pfam" id="PF00365">
    <property type="entry name" value="PFK"/>
    <property type="match status" value="1"/>
</dbReference>